<dbReference type="PANTHER" id="PTHR43757:SF2">
    <property type="entry name" value="AMINOMETHYLTRANSFERASE, MITOCHONDRIAL"/>
    <property type="match status" value="1"/>
</dbReference>
<keyword evidence="5" id="KW-1185">Reference proteome</keyword>
<evidence type="ECO:0000313" key="5">
    <source>
        <dbReference type="Proteomes" id="UP001589862"/>
    </source>
</evidence>
<dbReference type="Pfam" id="PF01571">
    <property type="entry name" value="GCV_T"/>
    <property type="match status" value="1"/>
</dbReference>
<dbReference type="Gene3D" id="3.30.1360.120">
    <property type="entry name" value="Probable tRNA modification gtpase trme, domain 1"/>
    <property type="match status" value="1"/>
</dbReference>
<dbReference type="InterPro" id="IPR027266">
    <property type="entry name" value="TrmE/GcvT-like"/>
</dbReference>
<dbReference type="InterPro" id="IPR006222">
    <property type="entry name" value="GCVT_N"/>
</dbReference>
<evidence type="ECO:0000259" key="2">
    <source>
        <dbReference type="Pfam" id="PF08669"/>
    </source>
</evidence>
<sequence>MTAPLDIARPRLIQPGLLPLAPGHERYWVRPGGVTGLQLETGDKITIVDRQGAQRAEVTVLGQGGVDFAALGLHGDAPATVLTNMDATSHRQNPQHADVIAALADRGLRPDKATAVHLFGESSRAGSQESFVAQRDITVVVAAPTWMMDLDEANPPSDLMVEIIRANPPVSTHRDLPPPLAEPILDVRINRATAFSYEVKKGDYIQVIDVEGRQCSDFLAFDLRKLEKGQERGLDSIATHYFMGNAYPQPGLCGKFYDQDFDPLVEVVHDTVGRHDTFGLACNSKFYEDFGYPGHVNCTDNFNAVLKPYQVEERKGWPALNLFYNTMFDAHNLLIFDEPWSRPGDYVLFEAKTDLICASSACPDDIDPSNAWVCTDIHLRVYPAKKNFSMAISHRVTPESEPTMTRESGFHPRTSALTSQFVDYRNFWLPTHFDGHGAIDEYWACREKAAIMDLSALRKFEVLGPDAEALLQYAATRNIRKLSNGQVVYTAFCNDTGGMIDDGTIFRLTDTRFRAVVGDDYTGRWLRELAEKLGLDRVWVKDSTDQLHNIAIQGPASRDILRPLIWTNDKETNFEDVGWFRFVIGRIGDHQGIPVIVSRTGYSGELGYEIFCHPDHAVDVWDAVWEAGQEYGLTPLGLDALDMLRIESGLVFAGYDFDDQIDPFEAGIGFTVPLKTKEDDFSGKEALIKRKENPQRTLVGLEVAGNEPGGHGDTVHSGRFQVGVVTSATRSQILRKNIALCRMMVEYAEPGTEVEIGKLDRQQKRIPATVVKFPFYDPEKKRPRS</sequence>
<dbReference type="EMBL" id="JBHLUB010000002">
    <property type="protein sequence ID" value="MFC0581225.1"/>
    <property type="molecule type" value="Genomic_DNA"/>
</dbReference>
<proteinExistence type="predicted"/>
<reference evidence="4 5" key="1">
    <citation type="submission" date="2024-09" db="EMBL/GenBank/DDBJ databases">
        <authorList>
            <person name="Sun Q."/>
            <person name="Mori K."/>
        </authorList>
    </citation>
    <scope>NUCLEOTIDE SEQUENCE [LARGE SCALE GENOMIC DNA]</scope>
    <source>
        <strain evidence="4 5">NCAIM B.02604</strain>
    </source>
</reference>
<dbReference type="InterPro" id="IPR028896">
    <property type="entry name" value="GcvT/YgfZ/DmdA"/>
</dbReference>
<dbReference type="InterPro" id="IPR029043">
    <property type="entry name" value="GcvT/YgfZ_C"/>
</dbReference>
<accession>A0ABV6P839</accession>
<evidence type="ECO:0000259" key="1">
    <source>
        <dbReference type="Pfam" id="PF01571"/>
    </source>
</evidence>
<gene>
    <name evidence="4" type="ORF">ACFFFR_02320</name>
</gene>
<feature type="domain" description="GCVT N-terminal" evidence="1">
    <location>
        <begin position="410"/>
        <end position="675"/>
    </location>
</feature>
<dbReference type="Pfam" id="PF09347">
    <property type="entry name" value="DUF1989"/>
    <property type="match status" value="1"/>
</dbReference>
<dbReference type="SUPFAM" id="SSF103025">
    <property type="entry name" value="Folate-binding domain"/>
    <property type="match status" value="1"/>
</dbReference>
<evidence type="ECO:0000259" key="3">
    <source>
        <dbReference type="Pfam" id="PF09347"/>
    </source>
</evidence>
<dbReference type="PANTHER" id="PTHR43757">
    <property type="entry name" value="AMINOMETHYLTRANSFERASE"/>
    <property type="match status" value="1"/>
</dbReference>
<dbReference type="Pfam" id="PF08669">
    <property type="entry name" value="GCV_T_C"/>
    <property type="match status" value="1"/>
</dbReference>
<feature type="domain" description="DUF1989" evidence="3">
    <location>
        <begin position="188"/>
        <end position="356"/>
    </location>
</feature>
<dbReference type="RefSeq" id="WP_377457915.1">
    <property type="nucleotide sequence ID" value="NZ_JBHLUB010000002.1"/>
</dbReference>
<protein>
    <submittedName>
        <fullName evidence="4">DUF1989 domain-containing protein</fullName>
    </submittedName>
</protein>
<feature type="domain" description="Aminomethyltransferase C-terminal" evidence="2">
    <location>
        <begin position="696"/>
        <end position="777"/>
    </location>
</feature>
<dbReference type="InterPro" id="IPR018959">
    <property type="entry name" value="DUF1989"/>
</dbReference>
<comment type="caution">
    <text evidence="4">The sequence shown here is derived from an EMBL/GenBank/DDBJ whole genome shotgun (WGS) entry which is preliminary data.</text>
</comment>
<evidence type="ECO:0000313" key="4">
    <source>
        <dbReference type="EMBL" id="MFC0581225.1"/>
    </source>
</evidence>
<name>A0ABV6P839_9MICC</name>
<dbReference type="InterPro" id="IPR013977">
    <property type="entry name" value="GcvT_C"/>
</dbReference>
<dbReference type="SUPFAM" id="SSF101790">
    <property type="entry name" value="Aminomethyltransferase beta-barrel domain"/>
    <property type="match status" value="1"/>
</dbReference>
<dbReference type="Proteomes" id="UP001589862">
    <property type="component" value="Unassembled WGS sequence"/>
</dbReference>
<organism evidence="4 5">
    <name type="scientific">Micrococcoides hystricis</name>
    <dbReference type="NCBI Taxonomy" id="1572761"/>
    <lineage>
        <taxon>Bacteria</taxon>
        <taxon>Bacillati</taxon>
        <taxon>Actinomycetota</taxon>
        <taxon>Actinomycetes</taxon>
        <taxon>Micrococcales</taxon>
        <taxon>Micrococcaceae</taxon>
        <taxon>Micrococcoides</taxon>
    </lineage>
</organism>